<reference evidence="1" key="2">
    <citation type="journal article" date="2015" name="Fish Shellfish Immunol.">
        <title>Early steps in the European eel (Anguilla anguilla)-Vibrio vulnificus interaction in the gills: Role of the RtxA13 toxin.</title>
        <authorList>
            <person name="Callol A."/>
            <person name="Pajuelo D."/>
            <person name="Ebbesson L."/>
            <person name="Teles M."/>
            <person name="MacKenzie S."/>
            <person name="Amaro C."/>
        </authorList>
    </citation>
    <scope>NUCLEOTIDE SEQUENCE</scope>
</reference>
<organism evidence="1">
    <name type="scientific">Anguilla anguilla</name>
    <name type="common">European freshwater eel</name>
    <name type="synonym">Muraena anguilla</name>
    <dbReference type="NCBI Taxonomy" id="7936"/>
    <lineage>
        <taxon>Eukaryota</taxon>
        <taxon>Metazoa</taxon>
        <taxon>Chordata</taxon>
        <taxon>Craniata</taxon>
        <taxon>Vertebrata</taxon>
        <taxon>Euteleostomi</taxon>
        <taxon>Actinopterygii</taxon>
        <taxon>Neopterygii</taxon>
        <taxon>Teleostei</taxon>
        <taxon>Anguilliformes</taxon>
        <taxon>Anguillidae</taxon>
        <taxon>Anguilla</taxon>
    </lineage>
</organism>
<dbReference type="EMBL" id="GBXM01028996">
    <property type="protein sequence ID" value="JAH79581.1"/>
    <property type="molecule type" value="Transcribed_RNA"/>
</dbReference>
<dbReference type="AlphaFoldDB" id="A0A0E9VNI2"/>
<evidence type="ECO:0000313" key="1">
    <source>
        <dbReference type="EMBL" id="JAH79581.1"/>
    </source>
</evidence>
<name>A0A0E9VNI2_ANGAN</name>
<sequence>MQMIQTDHKTKRSETI</sequence>
<reference evidence="1" key="1">
    <citation type="submission" date="2014-11" db="EMBL/GenBank/DDBJ databases">
        <authorList>
            <person name="Amaro Gonzalez C."/>
        </authorList>
    </citation>
    <scope>NUCLEOTIDE SEQUENCE</scope>
</reference>
<proteinExistence type="predicted"/>
<accession>A0A0E9VNI2</accession>
<protein>
    <submittedName>
        <fullName evidence="1">Uncharacterized protein</fullName>
    </submittedName>
</protein>